<evidence type="ECO:0000313" key="3">
    <source>
        <dbReference type="Proteomes" id="UP000033070"/>
    </source>
</evidence>
<name>A0A2Z6GBA3_9PROT</name>
<dbReference type="AlphaFoldDB" id="A0A2Z6GBA3"/>
<accession>A0A2Z6GBA3</accession>
<keyword evidence="1" id="KW-0472">Membrane</keyword>
<proteinExistence type="predicted"/>
<sequence>MLSLYSTVLIYVIYPFFGITLASGWANALTELSATIWGAVLAIAYFSSLSERFAKEQKNAC</sequence>
<evidence type="ECO:0000256" key="1">
    <source>
        <dbReference type="SAM" id="Phobius"/>
    </source>
</evidence>
<protein>
    <submittedName>
        <fullName evidence="2">Uncharacterized protein</fullName>
    </submittedName>
</protein>
<dbReference type="Proteomes" id="UP000033070">
    <property type="component" value="Chromosome"/>
</dbReference>
<keyword evidence="1" id="KW-1133">Transmembrane helix</keyword>
<organism evidence="2 3">
    <name type="scientific">Ferriphaselus amnicola</name>
    <dbReference type="NCBI Taxonomy" id="1188319"/>
    <lineage>
        <taxon>Bacteria</taxon>
        <taxon>Pseudomonadati</taxon>
        <taxon>Pseudomonadota</taxon>
        <taxon>Betaproteobacteria</taxon>
        <taxon>Nitrosomonadales</taxon>
        <taxon>Gallionellaceae</taxon>
        <taxon>Ferriphaselus</taxon>
    </lineage>
</organism>
<feature type="transmembrane region" description="Helical" evidence="1">
    <location>
        <begin position="7"/>
        <end position="26"/>
    </location>
</feature>
<keyword evidence="3" id="KW-1185">Reference proteome</keyword>
<evidence type="ECO:0000313" key="2">
    <source>
        <dbReference type="EMBL" id="BBE50659.1"/>
    </source>
</evidence>
<gene>
    <name evidence="2" type="ORF">OYT1_ch1099</name>
</gene>
<dbReference type="EMBL" id="AP018738">
    <property type="protein sequence ID" value="BBE50659.1"/>
    <property type="molecule type" value="Genomic_DNA"/>
</dbReference>
<reference evidence="2 3" key="1">
    <citation type="submission" date="2018-06" db="EMBL/GenBank/DDBJ databases">
        <title>OYT1 Genome Sequencing.</title>
        <authorList>
            <person name="Kato S."/>
            <person name="Itoh T."/>
            <person name="Ohkuma M."/>
        </authorList>
    </citation>
    <scope>NUCLEOTIDE SEQUENCE [LARGE SCALE GENOMIC DNA]</scope>
    <source>
        <strain evidence="2 3">OYT1</strain>
    </source>
</reference>
<feature type="transmembrane region" description="Helical" evidence="1">
    <location>
        <begin position="32"/>
        <end position="49"/>
    </location>
</feature>
<dbReference type="KEGG" id="fam:OYT1_ch1099"/>
<keyword evidence="1" id="KW-0812">Transmembrane</keyword>